<dbReference type="InParanoid" id="A0A1X7V7W7"/>
<organism evidence="1">
    <name type="scientific">Amphimedon queenslandica</name>
    <name type="common">Sponge</name>
    <dbReference type="NCBI Taxonomy" id="400682"/>
    <lineage>
        <taxon>Eukaryota</taxon>
        <taxon>Metazoa</taxon>
        <taxon>Porifera</taxon>
        <taxon>Demospongiae</taxon>
        <taxon>Heteroscleromorpha</taxon>
        <taxon>Haplosclerida</taxon>
        <taxon>Niphatidae</taxon>
        <taxon>Amphimedon</taxon>
    </lineage>
</organism>
<dbReference type="AlphaFoldDB" id="A0A1X7V7W7"/>
<dbReference type="EnsemblMetazoa" id="Aqu2.1.35602_001">
    <property type="protein sequence ID" value="Aqu2.1.35602_001"/>
    <property type="gene ID" value="Aqu2.1.35602"/>
</dbReference>
<protein>
    <submittedName>
        <fullName evidence="1">Uncharacterized protein</fullName>
    </submittedName>
</protein>
<name>A0A1X7V7W7_AMPQE</name>
<evidence type="ECO:0000313" key="1">
    <source>
        <dbReference type="EnsemblMetazoa" id="Aqu2.1.35602_001"/>
    </source>
</evidence>
<reference evidence="1" key="1">
    <citation type="submission" date="2017-05" db="UniProtKB">
        <authorList>
            <consortium name="EnsemblMetazoa"/>
        </authorList>
    </citation>
    <scope>IDENTIFICATION</scope>
</reference>
<sequence>KLSVLPLASHTKRCRLERTLQAANGAAIATYGTQSLTLNLGLCKTFVGFF</sequence>
<accession>A0A1X7V7W7</accession>
<proteinExistence type="predicted"/>